<proteinExistence type="predicted"/>
<reference evidence="5 6" key="1">
    <citation type="submission" date="2016-10" db="EMBL/GenBank/DDBJ databases">
        <authorList>
            <person name="de Groot N.N."/>
        </authorList>
    </citation>
    <scope>NUCLEOTIDE SEQUENCE [LARGE SCALE GENOMIC DNA]</scope>
    <source>
        <strain evidence="5 6">HL3</strain>
    </source>
</reference>
<feature type="domain" description="DNA primase/helicase Gp4 N-terminal Bacteriophage T7-like" evidence="2">
    <location>
        <begin position="38"/>
        <end position="77"/>
    </location>
</feature>
<evidence type="ECO:0000259" key="3">
    <source>
        <dbReference type="Pfam" id="PF13362"/>
    </source>
</evidence>
<keyword evidence="5" id="KW-0067">ATP-binding</keyword>
<evidence type="ECO:0000259" key="2">
    <source>
        <dbReference type="Pfam" id="PF08273"/>
    </source>
</evidence>
<dbReference type="InterPro" id="IPR055570">
    <property type="entry name" value="DUF7146"/>
</dbReference>
<feature type="domain" description="DUF7146" evidence="4">
    <location>
        <begin position="138"/>
        <end position="255"/>
    </location>
</feature>
<dbReference type="AlphaFoldDB" id="A0A1I1N5H7"/>
<evidence type="ECO:0000313" key="5">
    <source>
        <dbReference type="EMBL" id="SFC92705.1"/>
    </source>
</evidence>
<evidence type="ECO:0000313" key="6">
    <source>
        <dbReference type="Proteomes" id="UP000198611"/>
    </source>
</evidence>
<dbReference type="EMBL" id="FOMJ01000001">
    <property type="protein sequence ID" value="SFC92705.1"/>
    <property type="molecule type" value="Genomic_DNA"/>
</dbReference>
<keyword evidence="6" id="KW-1185">Reference proteome</keyword>
<name>A0A1I1N5H7_9GAMM</name>
<dbReference type="STRING" id="1123397.SAMN05660831_00110"/>
<dbReference type="Pfam" id="PF23639">
    <property type="entry name" value="DUF7146"/>
    <property type="match status" value="1"/>
</dbReference>
<keyword evidence="5" id="KW-0547">Nucleotide-binding</keyword>
<dbReference type="InterPro" id="IPR006171">
    <property type="entry name" value="TOPRIM_dom"/>
</dbReference>
<protein>
    <submittedName>
        <fullName evidence="5">Zinc-binding domain of primase-helicase</fullName>
    </submittedName>
</protein>
<keyword evidence="5" id="KW-0347">Helicase</keyword>
<organism evidence="5 6">
    <name type="scientific">Thiohalospira halophila DSM 15071</name>
    <dbReference type="NCBI Taxonomy" id="1123397"/>
    <lineage>
        <taxon>Bacteria</taxon>
        <taxon>Pseudomonadati</taxon>
        <taxon>Pseudomonadota</taxon>
        <taxon>Gammaproteobacteria</taxon>
        <taxon>Thiohalospirales</taxon>
        <taxon>Thiohalospiraceae</taxon>
        <taxon>Thiohalospira</taxon>
    </lineage>
</organism>
<evidence type="ECO:0000256" key="1">
    <source>
        <dbReference type="SAM" id="MobiDB-lite"/>
    </source>
</evidence>
<feature type="domain" description="Toprim" evidence="3">
    <location>
        <begin position="271"/>
        <end position="368"/>
    </location>
</feature>
<evidence type="ECO:0000259" key="4">
    <source>
        <dbReference type="Pfam" id="PF23639"/>
    </source>
</evidence>
<dbReference type="GO" id="GO:0008270">
    <property type="term" value="F:zinc ion binding"/>
    <property type="evidence" value="ECO:0007669"/>
    <property type="project" value="InterPro"/>
</dbReference>
<gene>
    <name evidence="5" type="ORF">SAMN05660831_00110</name>
</gene>
<dbReference type="GO" id="GO:0004386">
    <property type="term" value="F:helicase activity"/>
    <property type="evidence" value="ECO:0007669"/>
    <property type="project" value="UniProtKB-KW"/>
</dbReference>
<accession>A0A1I1N5H7</accession>
<dbReference type="InterPro" id="IPR013237">
    <property type="entry name" value="Phage_T7_Gp4_N"/>
</dbReference>
<sequence length="381" mass="41558">MSNRPLDKSQVFAAANGRWDEVFAQLAPELSEAMERAGRHVACPHPEHGGADDFRLFTDFKDTGGGICNCGGGRDGIAVLRWLHGWSFPEAIEQVGLALGLEREQGYVRDERGRSRPRFAPQVSTPSPSSVSDEENLRRRRKLKEVWQGGIPVDSDDAEPLLRYFEHRGLDPLQAIFALDQEARFHPSLPLWEKGEKPGEPPQKLGDFPALLTLVRDAEGRPVSVHRTWLAEDGQGKAPVSKPRKMMAFPSDRSVEGGHIRLGAVPEDGVIGVAEGLETALAAMQATGMPVWPCLAERILRGFEPPEGVTGVVVFCDRDTSGIGAEAGEELVGKLREAGLQARAVVPPAPSEGDKADWLDTLNEYGADAFPKRRAQRRSAA</sequence>
<dbReference type="Pfam" id="PF13362">
    <property type="entry name" value="Toprim_3"/>
    <property type="match status" value="1"/>
</dbReference>
<dbReference type="RefSeq" id="WP_093426808.1">
    <property type="nucleotide sequence ID" value="NZ_FOMJ01000001.1"/>
</dbReference>
<keyword evidence="5" id="KW-0378">Hydrolase</keyword>
<dbReference type="SUPFAM" id="SSF57783">
    <property type="entry name" value="Zinc beta-ribbon"/>
    <property type="match status" value="1"/>
</dbReference>
<feature type="region of interest" description="Disordered" evidence="1">
    <location>
        <begin position="110"/>
        <end position="137"/>
    </location>
</feature>
<dbReference type="Proteomes" id="UP000198611">
    <property type="component" value="Unassembled WGS sequence"/>
</dbReference>
<dbReference type="Pfam" id="PF08273">
    <property type="entry name" value="Zn_Ribbon_Prim"/>
    <property type="match status" value="1"/>
</dbReference>
<dbReference type="OrthoDB" id="8967890at2"/>